<dbReference type="SUPFAM" id="SSF158544">
    <property type="entry name" value="GspK insert domain-like"/>
    <property type="match status" value="2"/>
</dbReference>
<dbReference type="GO" id="GO:0009306">
    <property type="term" value="P:protein secretion"/>
    <property type="evidence" value="ECO:0007669"/>
    <property type="project" value="InterPro"/>
</dbReference>
<dbReference type="InterPro" id="IPR049031">
    <property type="entry name" value="T2SSK_SAM-like_1st"/>
</dbReference>
<dbReference type="PANTHER" id="PTHR38831">
    <property type="entry name" value="TYPE II SECRETION SYSTEM PROTEIN K"/>
    <property type="match status" value="1"/>
</dbReference>
<feature type="region of interest" description="Disordered" evidence="10">
    <location>
        <begin position="353"/>
        <end position="527"/>
    </location>
</feature>
<evidence type="ECO:0000313" key="13">
    <source>
        <dbReference type="EMBL" id="OBX34972.1"/>
    </source>
</evidence>
<gene>
    <name evidence="13" type="ORF">A8U91_04035</name>
</gene>
<dbReference type="NCBIfam" id="NF037980">
    <property type="entry name" value="T2SS_GspK"/>
    <property type="match status" value="1"/>
</dbReference>
<evidence type="ECO:0000256" key="5">
    <source>
        <dbReference type="ARBA" id="ARBA00022519"/>
    </source>
</evidence>
<dbReference type="PATRIC" id="fig|2746.7.peg.4153"/>
<organism evidence="13 14">
    <name type="scientific">Halomonas elongata</name>
    <dbReference type="NCBI Taxonomy" id="2746"/>
    <lineage>
        <taxon>Bacteria</taxon>
        <taxon>Pseudomonadati</taxon>
        <taxon>Pseudomonadota</taxon>
        <taxon>Gammaproteobacteria</taxon>
        <taxon>Oceanospirillales</taxon>
        <taxon>Halomonadaceae</taxon>
        <taxon>Halomonas</taxon>
    </lineage>
</organism>
<evidence type="ECO:0000256" key="4">
    <source>
        <dbReference type="ARBA" id="ARBA00022475"/>
    </source>
</evidence>
<dbReference type="InterPro" id="IPR049179">
    <property type="entry name" value="T2SSK_SAM-like_2nd"/>
</dbReference>
<keyword evidence="9" id="KW-0472">Membrane</keyword>
<sequence>MSSLSRFDRRQGGAALLMVLLCLALVSLTLTSLSEQGRRDLARLNELQAQTQADFYAQGAEVIARRALTDAAVRQAGLWWQSLRGRSLSYPTDHGRIHLNVEDLRGCFNLNALAGNTALAERQLTHYLDHLGRPVAGLSTDALLARLMDWVDPDGVARSGSLDGPDYANDVRAGLGPRTTANAPLADISEINWLAPLDSRRSRRLPEGLCAYPDTGPLALNLNSLPVERVALLDSLLEGRVPRGQLERLLRSRPAAGYQSVDAVRSALGDPDDFNEIARRLTLTPDLLRLHIRIEIGDRQYRYVRLLQAEGVSPWQPRVPAARVRILQRYRGEAPHSPFPTSSPRRLHDIAADSTASTSRRPQDASAPAAADAASRAPRSCGPLELDAARRNDDTAGRHLDTRRALARGPPVGRPRNDPRVAAGLDDPLRAHRPQGAQARRVATARRSVPLRRGQRRAADTGPARPCPGPPGAGRRGTFATAGLAGHAGPGRALSDGLGSGLHGPAGSPRACPLRPARRRRLDAALA</sequence>
<feature type="compositionally biased region" description="Low complexity" evidence="10">
    <location>
        <begin position="476"/>
        <end position="485"/>
    </location>
</feature>
<dbReference type="Gene3D" id="1.10.40.60">
    <property type="entry name" value="EpsJ-like"/>
    <property type="match status" value="2"/>
</dbReference>
<dbReference type="EMBL" id="MAJD01000002">
    <property type="protein sequence ID" value="OBX34972.1"/>
    <property type="molecule type" value="Genomic_DNA"/>
</dbReference>
<dbReference type="InterPro" id="IPR005628">
    <property type="entry name" value="GspK"/>
</dbReference>
<keyword evidence="8" id="KW-1133">Transmembrane helix</keyword>
<proteinExistence type="inferred from homology"/>
<keyword evidence="3" id="KW-0813">Transport</keyword>
<evidence type="ECO:0000256" key="8">
    <source>
        <dbReference type="ARBA" id="ARBA00022989"/>
    </source>
</evidence>
<evidence type="ECO:0000256" key="6">
    <source>
        <dbReference type="ARBA" id="ARBA00022692"/>
    </source>
</evidence>
<comment type="caution">
    <text evidence="13">The sequence shown here is derived from an EMBL/GenBank/DDBJ whole genome shotgun (WGS) entry which is preliminary data.</text>
</comment>
<accession>A0A1B8NYA8</accession>
<keyword evidence="4" id="KW-1003">Cell membrane</keyword>
<feature type="domain" description="T2SS protein K second SAM-like" evidence="11">
    <location>
        <begin position="220"/>
        <end position="268"/>
    </location>
</feature>
<evidence type="ECO:0000256" key="9">
    <source>
        <dbReference type="ARBA" id="ARBA00023136"/>
    </source>
</evidence>
<evidence type="ECO:0000256" key="1">
    <source>
        <dbReference type="ARBA" id="ARBA00004533"/>
    </source>
</evidence>
<keyword evidence="6" id="KW-0812">Transmembrane</keyword>
<comment type="subcellular location">
    <subcellularLocation>
        <location evidence="1">Cell inner membrane</location>
    </subcellularLocation>
</comment>
<feature type="compositionally biased region" description="Low complexity" evidence="10">
    <location>
        <begin position="364"/>
        <end position="380"/>
    </location>
</feature>
<name>A0A1B8NYA8_HALEL</name>
<evidence type="ECO:0000313" key="14">
    <source>
        <dbReference type="Proteomes" id="UP000092504"/>
    </source>
</evidence>
<evidence type="ECO:0000259" key="12">
    <source>
        <dbReference type="Pfam" id="PF21687"/>
    </source>
</evidence>
<evidence type="ECO:0000256" key="2">
    <source>
        <dbReference type="ARBA" id="ARBA00007246"/>
    </source>
</evidence>
<feature type="compositionally biased region" description="Basic and acidic residues" evidence="10">
    <location>
        <begin position="387"/>
        <end position="404"/>
    </location>
</feature>
<feature type="domain" description="T2SS protein K first SAM-like" evidence="12">
    <location>
        <begin position="106"/>
        <end position="214"/>
    </location>
</feature>
<dbReference type="Pfam" id="PF03934">
    <property type="entry name" value="T2SSK"/>
    <property type="match status" value="1"/>
</dbReference>
<dbReference type="GO" id="GO:0005886">
    <property type="term" value="C:plasma membrane"/>
    <property type="evidence" value="ECO:0007669"/>
    <property type="project" value="UniProtKB-SubCell"/>
</dbReference>
<keyword evidence="7" id="KW-0653">Protein transport</keyword>
<dbReference type="PANTHER" id="PTHR38831:SF1">
    <property type="entry name" value="TYPE II SECRETION SYSTEM PROTEIN K-RELATED"/>
    <property type="match status" value="1"/>
</dbReference>
<evidence type="ECO:0000259" key="11">
    <source>
        <dbReference type="Pfam" id="PF03934"/>
    </source>
</evidence>
<comment type="similarity">
    <text evidence="2">Belongs to the GSP K family.</text>
</comment>
<reference evidence="13 14" key="1">
    <citation type="submission" date="2016-06" db="EMBL/GenBank/DDBJ databases">
        <title>Genome sequence of halotolerant plant growth promoting strain of Halomonas elongata HEK1 isolated from salterns of Rann of Kutch, Gujarat, India.</title>
        <authorList>
            <person name="Gaba S."/>
            <person name="Singh R.N."/>
            <person name="Abrol S."/>
            <person name="Kaushik R."/>
            <person name="Saxena A.K."/>
        </authorList>
    </citation>
    <scope>NUCLEOTIDE SEQUENCE [LARGE SCALE GENOMIC DNA]</scope>
    <source>
        <strain evidence="13 14">HEK1</strain>
    </source>
</reference>
<protein>
    <submittedName>
        <fullName evidence="13">General secretion pathway protein K</fullName>
    </submittedName>
</protein>
<dbReference type="Gene3D" id="3.30.1300.30">
    <property type="entry name" value="GSPII I/J protein-like"/>
    <property type="match status" value="1"/>
</dbReference>
<evidence type="ECO:0000256" key="7">
    <source>
        <dbReference type="ARBA" id="ARBA00022927"/>
    </source>
</evidence>
<dbReference type="InterPro" id="IPR038072">
    <property type="entry name" value="GspK_central_sf"/>
</dbReference>
<keyword evidence="5" id="KW-0997">Cell inner membrane</keyword>
<evidence type="ECO:0000256" key="10">
    <source>
        <dbReference type="SAM" id="MobiDB-lite"/>
    </source>
</evidence>
<dbReference type="Proteomes" id="UP000092504">
    <property type="component" value="Unassembled WGS sequence"/>
</dbReference>
<dbReference type="Pfam" id="PF21687">
    <property type="entry name" value="T2SSK_1st"/>
    <property type="match status" value="1"/>
</dbReference>
<dbReference type="AlphaFoldDB" id="A0A1B8NYA8"/>
<evidence type="ECO:0000256" key="3">
    <source>
        <dbReference type="ARBA" id="ARBA00022448"/>
    </source>
</evidence>